<name>A0ACC2N8L5_9HYME</name>
<dbReference type="EMBL" id="CM056744">
    <property type="protein sequence ID" value="KAJ8667046.1"/>
    <property type="molecule type" value="Genomic_DNA"/>
</dbReference>
<evidence type="ECO:0000313" key="2">
    <source>
        <dbReference type="Proteomes" id="UP001239111"/>
    </source>
</evidence>
<protein>
    <submittedName>
        <fullName evidence="1">Uncharacterized protein</fullName>
    </submittedName>
</protein>
<gene>
    <name evidence="1" type="ORF">QAD02_008708</name>
</gene>
<feature type="non-terminal residue" evidence="1">
    <location>
        <position position="1"/>
    </location>
</feature>
<proteinExistence type="predicted"/>
<organism evidence="1 2">
    <name type="scientific">Eretmocerus hayati</name>
    <dbReference type="NCBI Taxonomy" id="131215"/>
    <lineage>
        <taxon>Eukaryota</taxon>
        <taxon>Metazoa</taxon>
        <taxon>Ecdysozoa</taxon>
        <taxon>Arthropoda</taxon>
        <taxon>Hexapoda</taxon>
        <taxon>Insecta</taxon>
        <taxon>Pterygota</taxon>
        <taxon>Neoptera</taxon>
        <taxon>Endopterygota</taxon>
        <taxon>Hymenoptera</taxon>
        <taxon>Apocrita</taxon>
        <taxon>Proctotrupomorpha</taxon>
        <taxon>Chalcidoidea</taxon>
        <taxon>Aphelinidae</taxon>
        <taxon>Aphelininae</taxon>
        <taxon>Eretmocerus</taxon>
    </lineage>
</organism>
<sequence length="587" mass="67282">CVSITLRQGWTNTSSRIYRASSSPLNPTALASDLECYLFTDDIMPFFKVQTENNTKSVMVKGDTAEQVLTGAKKKLDVNCNCQLLMADGKTPVDDDVVEFAAESNGDPMQLVLIVERNDLNETMNVDEAEGRPSHATARALPQPAAAFREDLLESDVDFSRVMIRIPDHIINFCEKGTCLTAERRKAIAYAIRDYLIEDLDDTRRSTERLLCRMVCDKYPQSMAMLYAGTKWDDGFNLLVTAVHNAVQVKKSKLSGSSKKRLRIKDNDADELERRRKVFAQNREHDEYGCVAYAPDLSGEETPDSQDCKRKELAKLYTNPNPRNDERILLLMKETYPTQRKLLTVEERNLHEIFKDWPFLDDCRCLKQHSSILLGKNVDEVWMESMRTLFKEMRLYFKSHLYHTKRCSDFQQISDEADDAVEFEKSQEPLYAVVIPLLLLYFKENSSHLYKVIKPESQPNDVRNAALTDHPILVIGGTNIYSGVCYYVVIEQTHLIKCNNFLEGILMTFLSYYIFGYDYKREIEKTLELTQMLLLRIVPKTPGTKKDTSRSRQVLAVNSHVRTLVTNLSSFSSVFKLEFSSNEVSAK</sequence>
<dbReference type="Proteomes" id="UP001239111">
    <property type="component" value="Chromosome 4"/>
</dbReference>
<reference evidence="1" key="1">
    <citation type="submission" date="2023-04" db="EMBL/GenBank/DDBJ databases">
        <title>A chromosome-level genome assembly of the parasitoid wasp Eretmocerus hayati.</title>
        <authorList>
            <person name="Zhong Y."/>
            <person name="Liu S."/>
            <person name="Liu Y."/>
        </authorList>
    </citation>
    <scope>NUCLEOTIDE SEQUENCE</scope>
    <source>
        <strain evidence="1">ZJU_SS_LIU_2023</strain>
    </source>
</reference>
<comment type="caution">
    <text evidence="1">The sequence shown here is derived from an EMBL/GenBank/DDBJ whole genome shotgun (WGS) entry which is preliminary data.</text>
</comment>
<keyword evidence="2" id="KW-1185">Reference proteome</keyword>
<evidence type="ECO:0000313" key="1">
    <source>
        <dbReference type="EMBL" id="KAJ8667046.1"/>
    </source>
</evidence>
<accession>A0ACC2N8L5</accession>